<dbReference type="InterPro" id="IPR026453">
    <property type="entry name" value="PGF_pre_PGF"/>
</dbReference>
<keyword evidence="2" id="KW-0812">Transmembrane</keyword>
<evidence type="ECO:0000256" key="2">
    <source>
        <dbReference type="SAM" id="Phobius"/>
    </source>
</evidence>
<feature type="compositionally biased region" description="Low complexity" evidence="1">
    <location>
        <begin position="610"/>
        <end position="629"/>
    </location>
</feature>
<dbReference type="OrthoDB" id="125336at2157"/>
<evidence type="ECO:0000259" key="3">
    <source>
        <dbReference type="PROSITE" id="PS50093"/>
    </source>
</evidence>
<keyword evidence="2" id="KW-1133">Transmembrane helix</keyword>
<evidence type="ECO:0000313" key="5">
    <source>
        <dbReference type="Proteomes" id="UP000198535"/>
    </source>
</evidence>
<dbReference type="EMBL" id="FOUJ01000003">
    <property type="protein sequence ID" value="SFM58304.1"/>
    <property type="molecule type" value="Genomic_DNA"/>
</dbReference>
<dbReference type="FunFam" id="2.60.40.10:FF:000270">
    <property type="entry name" value="Cell surface protein"/>
    <property type="match status" value="2"/>
</dbReference>
<dbReference type="NCBIfam" id="TIGR04213">
    <property type="entry name" value="PGF_pre_PGF"/>
    <property type="match status" value="1"/>
</dbReference>
<dbReference type="Gene3D" id="2.60.40.10">
    <property type="entry name" value="Immunoglobulins"/>
    <property type="match status" value="2"/>
</dbReference>
<dbReference type="Gene3D" id="2.60.40.1120">
    <property type="entry name" value="Carboxypeptidase-like, regulatory domain"/>
    <property type="match status" value="1"/>
</dbReference>
<feature type="region of interest" description="Disordered" evidence="1">
    <location>
        <begin position="610"/>
        <end position="632"/>
    </location>
</feature>
<dbReference type="Gene3D" id="2.120.10.70">
    <property type="entry name" value="Fucose-specific lectin"/>
    <property type="match status" value="2"/>
</dbReference>
<dbReference type="SMART" id="SM00089">
    <property type="entry name" value="PKD"/>
    <property type="match status" value="2"/>
</dbReference>
<feature type="compositionally biased region" description="Acidic residues" evidence="1">
    <location>
        <begin position="803"/>
        <end position="813"/>
    </location>
</feature>
<feature type="transmembrane region" description="Helical" evidence="2">
    <location>
        <begin position="821"/>
        <end position="838"/>
    </location>
</feature>
<dbReference type="PANTHER" id="PTHR36842:SF1">
    <property type="entry name" value="PROTEIN TOLB"/>
    <property type="match status" value="1"/>
</dbReference>
<keyword evidence="5" id="KW-1185">Reference proteome</keyword>
<dbReference type="InterPro" id="IPR035986">
    <property type="entry name" value="PKD_dom_sf"/>
</dbReference>
<gene>
    <name evidence="4" type="ORF">SAMN04488696_1713</name>
</gene>
<dbReference type="Pfam" id="PF08308">
    <property type="entry name" value="PEGA"/>
    <property type="match status" value="1"/>
</dbReference>
<dbReference type="RefSeq" id="WP_091936025.1">
    <property type="nucleotide sequence ID" value="NZ_FOUJ01000003.1"/>
</dbReference>
<proteinExistence type="predicted"/>
<organism evidence="4 5">
    <name type="scientific">Methanolobus profundi</name>
    <dbReference type="NCBI Taxonomy" id="487685"/>
    <lineage>
        <taxon>Archaea</taxon>
        <taxon>Methanobacteriati</taxon>
        <taxon>Methanobacteriota</taxon>
        <taxon>Stenosarchaea group</taxon>
        <taxon>Methanomicrobia</taxon>
        <taxon>Methanosarcinales</taxon>
        <taxon>Methanosarcinaceae</taxon>
        <taxon>Methanolobus</taxon>
    </lineage>
</organism>
<evidence type="ECO:0000256" key="1">
    <source>
        <dbReference type="SAM" id="MobiDB-lite"/>
    </source>
</evidence>
<dbReference type="SUPFAM" id="SSF49299">
    <property type="entry name" value="PKD domain"/>
    <property type="match status" value="2"/>
</dbReference>
<dbReference type="InterPro" id="IPR013783">
    <property type="entry name" value="Ig-like_fold"/>
</dbReference>
<dbReference type="Proteomes" id="UP000198535">
    <property type="component" value="Unassembled WGS sequence"/>
</dbReference>
<feature type="domain" description="PKD" evidence="3">
    <location>
        <begin position="445"/>
        <end position="528"/>
    </location>
</feature>
<dbReference type="AlphaFoldDB" id="A0A1I4S231"/>
<reference evidence="5" key="1">
    <citation type="submission" date="2016-10" db="EMBL/GenBank/DDBJ databases">
        <authorList>
            <person name="Varghese N."/>
            <person name="Submissions S."/>
        </authorList>
    </citation>
    <scope>NUCLEOTIDE SEQUENCE [LARGE SCALE GENOMIC DNA]</scope>
    <source>
        <strain evidence="5">Mob M</strain>
    </source>
</reference>
<dbReference type="Pfam" id="PF18911">
    <property type="entry name" value="PKD_4"/>
    <property type="match status" value="2"/>
</dbReference>
<feature type="domain" description="PKD" evidence="3">
    <location>
        <begin position="527"/>
        <end position="610"/>
    </location>
</feature>
<keyword evidence="2" id="KW-0472">Membrane</keyword>
<feature type="region of interest" description="Disordered" evidence="1">
    <location>
        <begin position="787"/>
        <end position="823"/>
    </location>
</feature>
<evidence type="ECO:0000313" key="4">
    <source>
        <dbReference type="EMBL" id="SFM58304.1"/>
    </source>
</evidence>
<protein>
    <submittedName>
        <fullName evidence="4">PGF-pre-PGF domain-containing protein</fullName>
    </submittedName>
</protein>
<feature type="compositionally biased region" description="Polar residues" evidence="1">
    <location>
        <begin position="791"/>
        <end position="801"/>
    </location>
</feature>
<accession>A0A1I4S231</accession>
<dbReference type="PROSITE" id="PS50093">
    <property type="entry name" value="PKD"/>
    <property type="match status" value="2"/>
</dbReference>
<dbReference type="InterPro" id="IPR013229">
    <property type="entry name" value="PEGA"/>
</dbReference>
<dbReference type="InterPro" id="IPR000601">
    <property type="entry name" value="PKD_dom"/>
</dbReference>
<name>A0A1I4S231_9EURY</name>
<sequence>MKHIILAIALLAIFVSPVSAMNWQTETVDDASSYCPYAGPNTGKYTSLAFDPSDNPAISYLYYNSHELKFTHYNNSSWEIETVDDAGQVGLYTSLEFDHSGNPAISYYDWLNGSLKFTYYNNSSWETETVDNAGLVGLHTSLAFDSSGNPAISYYDAYRYNTSLKFAYYNGGIWETETVDNIGDVGIYTSLAFDPSDNPAISYYDFNTSKDLKFAHYNGANWEIETVDSRLNVGMGTSLCYDPSGDPAISYFDLTNKDLKFAHYNGAYWETETVGNAPGLYFDEDEYTYGGDLTSLAFDASGNPAISYNDVNNDDLKFAYYNGANWEIETVDSTNDVGRYASLCFDSSGNAGISYYDYTNSNNAFLKFAFSMTGTLPVNSSVPDAWVYVDGINRSVQANTTLYLWPGTYNITVVKQDYETPAIQTVNVTEGANPEIDFIPEPAPPVAGFVVNTTSVTATQDVAFTDHSTGLISSWLWDFSDGTTSTDQNPTHNYTTTGTYNISLILTNPSGSSTRVRTSYITIVDAPVAGFSANVTSGTVPLSVGFTDSSTNDPTAWSWDLGDGNTSTDQNPNHTYSAVGTYNVSLNASNAQGSNIITRTAYITVSAVSTESSDQGSSSSSHRVSVSSSQEPDIVISTDTSLMRVSGSTAIEFDLSDGDGPVLGIGFDAEEDEGLVVTKVQVLNGTPDDVPVPGGNVYSVMSIDVGAEGTISNDNAENIMIRFKVSREWINENNIDPDTISLMHFYEGEWQELPTDLESEDVDFLYFTAETSDFSLFSIVADTASEGVSEESIQAEETASIGSEEEQTDEASTEDTKSTPGFGALVGVGFVSLAMLVIRKRK</sequence>
<dbReference type="PANTHER" id="PTHR36842">
    <property type="entry name" value="PROTEIN TOLB HOMOLOG"/>
    <property type="match status" value="1"/>
</dbReference>
<dbReference type="CDD" id="cd00146">
    <property type="entry name" value="PKD"/>
    <property type="match status" value="2"/>
</dbReference>
<dbReference type="InterPro" id="IPR022409">
    <property type="entry name" value="PKD/Chitinase_dom"/>
</dbReference>